<dbReference type="EMBL" id="CP002629">
    <property type="protein sequence ID" value="AEB08769.1"/>
    <property type="molecule type" value="Genomic_DNA"/>
</dbReference>
<keyword evidence="2" id="KW-1185">Reference proteome</keyword>
<reference evidence="2" key="2">
    <citation type="submission" date="2011-03" db="EMBL/GenBank/DDBJ databases">
        <title>The complete genome of Desulfobacca acetoxidans DSM 11109.</title>
        <authorList>
            <consortium name="US DOE Joint Genome Institute (JGI-PGF)"/>
            <person name="Lucas S."/>
            <person name="Copeland A."/>
            <person name="Lapidus A."/>
            <person name="Bruce D."/>
            <person name="Goodwin L."/>
            <person name="Pitluck S."/>
            <person name="Peters L."/>
            <person name="Kyrpides N."/>
            <person name="Mavromatis K."/>
            <person name="Ivanova N."/>
            <person name="Ovchinnikova G."/>
            <person name="Teshima H."/>
            <person name="Detter J.C."/>
            <person name="Han C."/>
            <person name="Land M."/>
            <person name="Hauser L."/>
            <person name="Markowitz V."/>
            <person name="Cheng J.-F."/>
            <person name="Hugenholtz P."/>
            <person name="Woyke T."/>
            <person name="Wu D."/>
            <person name="Spring S."/>
            <person name="Schueler E."/>
            <person name="Brambilla E."/>
            <person name="Klenk H.-P."/>
            <person name="Eisen J.A."/>
        </authorList>
    </citation>
    <scope>NUCLEOTIDE SEQUENCE [LARGE SCALE GENOMIC DNA]</scope>
    <source>
        <strain evidence="2">ATCC 700848 / DSM 11109 / ASRB2</strain>
    </source>
</reference>
<evidence type="ECO:0000313" key="1">
    <source>
        <dbReference type="EMBL" id="AEB08769.1"/>
    </source>
</evidence>
<dbReference type="InterPro" id="IPR027417">
    <property type="entry name" value="P-loop_NTPase"/>
</dbReference>
<dbReference type="STRING" id="880072.Desac_0895"/>
<protein>
    <submittedName>
        <fullName evidence="1">Uncharacterized protein</fullName>
    </submittedName>
</protein>
<dbReference type="Gene3D" id="3.40.50.300">
    <property type="entry name" value="P-loop containing nucleotide triphosphate hydrolases"/>
    <property type="match status" value="1"/>
</dbReference>
<dbReference type="AlphaFoldDB" id="F2NGZ8"/>
<dbReference type="Proteomes" id="UP000000483">
    <property type="component" value="Chromosome"/>
</dbReference>
<reference evidence="1 2" key="1">
    <citation type="journal article" date="2011" name="Stand. Genomic Sci.">
        <title>Complete genome sequence of the acetate-degrading sulfate reducer Desulfobacca acetoxidans type strain (ASRB2).</title>
        <authorList>
            <person name="Goker M."/>
            <person name="Teshima H."/>
            <person name="Lapidus A."/>
            <person name="Nolan M."/>
            <person name="Lucas S."/>
            <person name="Hammon N."/>
            <person name="Deshpande S."/>
            <person name="Cheng J.F."/>
            <person name="Tapia R."/>
            <person name="Han C."/>
            <person name="Goodwin L."/>
            <person name="Pitluck S."/>
            <person name="Huntemann M."/>
            <person name="Liolios K."/>
            <person name="Ivanova N."/>
            <person name="Pagani I."/>
            <person name="Mavromatis K."/>
            <person name="Ovchinikova G."/>
            <person name="Pati A."/>
            <person name="Chen A."/>
            <person name="Palaniappan K."/>
            <person name="Land M."/>
            <person name="Hauser L."/>
            <person name="Brambilla E.M."/>
            <person name="Rohde M."/>
            <person name="Spring S."/>
            <person name="Detter J.C."/>
            <person name="Woyke T."/>
            <person name="Bristow J."/>
            <person name="Eisen J.A."/>
            <person name="Markowitz V."/>
            <person name="Hugenholtz P."/>
            <person name="Kyrpides N.C."/>
            <person name="Klenk H.P."/>
        </authorList>
    </citation>
    <scope>NUCLEOTIDE SEQUENCE [LARGE SCALE GENOMIC DNA]</scope>
    <source>
        <strain evidence="2">ATCC 700848 / DSM 11109 / ASRB2</strain>
    </source>
</reference>
<dbReference type="HOGENOM" id="CLU_717140_0_0_7"/>
<sequence>MEFKDWFCLSQRESFTIDPKINPSDAQFYFGRKQLAERMHNQIKRAFIDPQVPKMMVWGPYGCGKTQTLYYLSYWLKTSKPASCKGIPHTVHLDIEMQSKSTAASWHLQNMEALGMQAVQKWLDSLYGKSAKFEQEISKLTGDPNIFQTFYQLRGGGDLGFTAWRWLTGQKLAAKELQEIKVTRNLGEVGVGDMVAALQACGNLAKAVGEALILFIDEMEELQNVREGDAAESWHQYIRKLADNANSSVGYIIGFKADTRDDAPRVLIRDDVVSRMSAMNLIELETLAAPANVQNFVKEMLQHLVDATKASKLIQDEGLASTIETYPFTASAFELLCDYACQDVIKSTPRNIIRTINECAIAAWDAQEKVIDDHIVNEIAPIIFG</sequence>
<dbReference type="SUPFAM" id="SSF52540">
    <property type="entry name" value="P-loop containing nucleoside triphosphate hydrolases"/>
    <property type="match status" value="1"/>
</dbReference>
<gene>
    <name evidence="1" type="ordered locus">Desac_0895</name>
</gene>
<accession>F2NGZ8</accession>
<dbReference type="OrthoDB" id="9772976at2"/>
<name>F2NGZ8_DESAR</name>
<evidence type="ECO:0000313" key="2">
    <source>
        <dbReference type="Proteomes" id="UP000000483"/>
    </source>
</evidence>
<organism evidence="1 2">
    <name type="scientific">Desulfobacca acetoxidans (strain ATCC 700848 / DSM 11109 / ASRB2)</name>
    <dbReference type="NCBI Taxonomy" id="880072"/>
    <lineage>
        <taxon>Bacteria</taxon>
        <taxon>Pseudomonadati</taxon>
        <taxon>Thermodesulfobacteriota</taxon>
        <taxon>Desulfobaccia</taxon>
        <taxon>Desulfobaccales</taxon>
        <taxon>Desulfobaccaceae</taxon>
        <taxon>Desulfobacca</taxon>
    </lineage>
</organism>
<dbReference type="RefSeq" id="WP_013705882.1">
    <property type="nucleotide sequence ID" value="NC_015388.1"/>
</dbReference>
<proteinExistence type="predicted"/>
<dbReference type="KEGG" id="dao:Desac_0895"/>